<organism evidence="1 2">
    <name type="scientific">Paenibacillus sedimenti</name>
    <dbReference type="NCBI Taxonomy" id="2770274"/>
    <lineage>
        <taxon>Bacteria</taxon>
        <taxon>Bacillati</taxon>
        <taxon>Bacillota</taxon>
        <taxon>Bacilli</taxon>
        <taxon>Bacillales</taxon>
        <taxon>Paenibacillaceae</taxon>
        <taxon>Paenibacillus</taxon>
    </lineage>
</organism>
<protein>
    <submittedName>
        <fullName evidence="1">Uncharacterized protein</fullName>
    </submittedName>
</protein>
<dbReference type="EMBL" id="JACVVD010000005">
    <property type="protein sequence ID" value="MBD0381579.1"/>
    <property type="molecule type" value="Genomic_DNA"/>
</dbReference>
<accession>A0A926QKM5</accession>
<reference evidence="1" key="1">
    <citation type="submission" date="2020-09" db="EMBL/GenBank/DDBJ databases">
        <title>Draft Genome Sequence of Paenibacillus sp. WST5.</title>
        <authorList>
            <person name="Bao Z."/>
        </authorList>
    </citation>
    <scope>NUCLEOTIDE SEQUENCE</scope>
    <source>
        <strain evidence="1">WST5</strain>
    </source>
</reference>
<dbReference type="Proteomes" id="UP000650466">
    <property type="component" value="Unassembled WGS sequence"/>
</dbReference>
<comment type="caution">
    <text evidence="1">The sequence shown here is derived from an EMBL/GenBank/DDBJ whole genome shotgun (WGS) entry which is preliminary data.</text>
</comment>
<proteinExistence type="predicted"/>
<evidence type="ECO:0000313" key="2">
    <source>
        <dbReference type="Proteomes" id="UP000650466"/>
    </source>
</evidence>
<keyword evidence="2" id="KW-1185">Reference proteome</keyword>
<sequence length="257" mass="30978">MICFAILAHKDEHALQQQIRNIRKYTSRDVKIVLYNGGEDRNFGKEVCRKEHVMYCPYSKPLQRGKTGRFFYDVMRWLEDAKVRYNYLVYMEFDVFFVGHGFERFIRHHMDGYDCMGKMIRHLTSPRSTSWIPGKTMWREWDDWKPFFQKTNFYGTFNPMQVYRHDIIKRMLNFIDRGHLERLLAKTNVYALGEMLYITVAKKVGGKLRPYPKESIEYLRVYNRISLDQAKEAKRNPDVMFVHPVKDADVRNWICEQ</sequence>
<name>A0A926QKM5_9BACL</name>
<evidence type="ECO:0000313" key="1">
    <source>
        <dbReference type="EMBL" id="MBD0381579.1"/>
    </source>
</evidence>
<gene>
    <name evidence="1" type="ORF">ICC18_15765</name>
</gene>
<dbReference type="InterPro" id="IPR029044">
    <property type="entry name" value="Nucleotide-diphossugar_trans"/>
</dbReference>
<dbReference type="SUPFAM" id="SSF53448">
    <property type="entry name" value="Nucleotide-diphospho-sugar transferases"/>
    <property type="match status" value="1"/>
</dbReference>
<dbReference type="RefSeq" id="WP_188175390.1">
    <property type="nucleotide sequence ID" value="NZ_JACVVD010000005.1"/>
</dbReference>
<dbReference type="AlphaFoldDB" id="A0A926QKM5"/>